<evidence type="ECO:0000313" key="1">
    <source>
        <dbReference type="EMBL" id="KAI3716505.1"/>
    </source>
</evidence>
<proteinExistence type="predicted"/>
<dbReference type="Proteomes" id="UP001056120">
    <property type="component" value="Linkage Group LG23"/>
</dbReference>
<comment type="caution">
    <text evidence="1">The sequence shown here is derived from an EMBL/GenBank/DDBJ whole genome shotgun (WGS) entry which is preliminary data.</text>
</comment>
<accession>A0ACB9B3I2</accession>
<gene>
    <name evidence="1" type="ORF">L1987_67426</name>
</gene>
<evidence type="ECO:0000313" key="2">
    <source>
        <dbReference type="Proteomes" id="UP001056120"/>
    </source>
</evidence>
<protein>
    <submittedName>
        <fullName evidence="1">Uncharacterized protein</fullName>
    </submittedName>
</protein>
<dbReference type="EMBL" id="CM042040">
    <property type="protein sequence ID" value="KAI3716505.1"/>
    <property type="molecule type" value="Genomic_DNA"/>
</dbReference>
<name>A0ACB9B3I2_9ASTR</name>
<sequence>MAGEVKNPKKTFPAGLFYAVILTCVSYIIPLVAVTGAVVVEQHEWDSGFMAVAAEMIAGKWLKIWIDVGAVLSAVGLFEALLSSCAFQIVGMADLAFLPEFFQLRSRWFDTPWFGDVVRVCFVFMASEEVSDVETAVQGARKCGSTGDGSGVGISGVEVDGVCKCFCDSLYPESVT</sequence>
<keyword evidence="2" id="KW-1185">Reference proteome</keyword>
<reference evidence="2" key="1">
    <citation type="journal article" date="2022" name="Mol. Ecol. Resour.">
        <title>The genomes of chicory, endive, great burdock and yacon provide insights into Asteraceae palaeo-polyploidization history and plant inulin production.</title>
        <authorList>
            <person name="Fan W."/>
            <person name="Wang S."/>
            <person name="Wang H."/>
            <person name="Wang A."/>
            <person name="Jiang F."/>
            <person name="Liu H."/>
            <person name="Zhao H."/>
            <person name="Xu D."/>
            <person name="Zhang Y."/>
        </authorList>
    </citation>
    <scope>NUCLEOTIDE SEQUENCE [LARGE SCALE GENOMIC DNA]</scope>
    <source>
        <strain evidence="2">cv. Yunnan</strain>
    </source>
</reference>
<organism evidence="1 2">
    <name type="scientific">Smallanthus sonchifolius</name>
    <dbReference type="NCBI Taxonomy" id="185202"/>
    <lineage>
        <taxon>Eukaryota</taxon>
        <taxon>Viridiplantae</taxon>
        <taxon>Streptophyta</taxon>
        <taxon>Embryophyta</taxon>
        <taxon>Tracheophyta</taxon>
        <taxon>Spermatophyta</taxon>
        <taxon>Magnoliopsida</taxon>
        <taxon>eudicotyledons</taxon>
        <taxon>Gunneridae</taxon>
        <taxon>Pentapetalae</taxon>
        <taxon>asterids</taxon>
        <taxon>campanulids</taxon>
        <taxon>Asterales</taxon>
        <taxon>Asteraceae</taxon>
        <taxon>Asteroideae</taxon>
        <taxon>Heliantheae alliance</taxon>
        <taxon>Millerieae</taxon>
        <taxon>Smallanthus</taxon>
    </lineage>
</organism>
<reference evidence="1 2" key="2">
    <citation type="journal article" date="2022" name="Mol. Ecol. Resour.">
        <title>The genomes of chicory, endive, great burdock and yacon provide insights into Asteraceae paleo-polyploidization history and plant inulin production.</title>
        <authorList>
            <person name="Fan W."/>
            <person name="Wang S."/>
            <person name="Wang H."/>
            <person name="Wang A."/>
            <person name="Jiang F."/>
            <person name="Liu H."/>
            <person name="Zhao H."/>
            <person name="Xu D."/>
            <person name="Zhang Y."/>
        </authorList>
    </citation>
    <scope>NUCLEOTIDE SEQUENCE [LARGE SCALE GENOMIC DNA]</scope>
    <source>
        <strain evidence="2">cv. Yunnan</strain>
        <tissue evidence="1">Leaves</tissue>
    </source>
</reference>